<dbReference type="Gene3D" id="3.90.226.10">
    <property type="entry name" value="2-enoyl-CoA Hydratase, Chain A, domain 1"/>
    <property type="match status" value="1"/>
</dbReference>
<evidence type="ECO:0000256" key="4">
    <source>
        <dbReference type="RuleBase" id="RU003707"/>
    </source>
</evidence>
<dbReference type="SUPFAM" id="SSF52096">
    <property type="entry name" value="ClpP/crotonase"/>
    <property type="match status" value="1"/>
</dbReference>
<evidence type="ECO:0000313" key="5">
    <source>
        <dbReference type="EMBL" id="AWB35275.1"/>
    </source>
</evidence>
<comment type="similarity">
    <text evidence="1 4">Belongs to the enoyl-CoA hydratase/isomerase family.</text>
</comment>
<evidence type="ECO:0000256" key="3">
    <source>
        <dbReference type="ARBA" id="ARBA00023239"/>
    </source>
</evidence>
<dbReference type="InterPro" id="IPR001753">
    <property type="entry name" value="Enoyl-CoA_hydra/iso"/>
</dbReference>
<dbReference type="Proteomes" id="UP000244571">
    <property type="component" value="Chromosome"/>
</dbReference>
<organism evidence="5 6">
    <name type="scientific">Orrella marina</name>
    <dbReference type="NCBI Taxonomy" id="2163011"/>
    <lineage>
        <taxon>Bacteria</taxon>
        <taxon>Pseudomonadati</taxon>
        <taxon>Pseudomonadota</taxon>
        <taxon>Betaproteobacteria</taxon>
        <taxon>Burkholderiales</taxon>
        <taxon>Alcaligenaceae</taxon>
        <taxon>Orrella</taxon>
    </lineage>
</organism>
<sequence length="255" mass="27922">MSEYVQVSQHEGILIITINRPDARNAVNYECARQMAEAFERLDQDPALRIGILTGAGGTFSAGMDLKDFAKTRVRPRIGDKGFAGLNEAPPSKPLIAAVEGFAVAGGFEMVLSCDLVVASRQAQFGLPEVKRGLVAGSGGLLRLPRRLPYHIAMELILTGDHFTAERASAFGLVNVLCDPGQALEEAIRLAQRIEQNGPLAVQTSKKIVIEGQDWEQHEMFARQAPMMTHIFESEDAREGALAFAEKRPPRWQGR</sequence>
<dbReference type="GO" id="GO:0006635">
    <property type="term" value="P:fatty acid beta-oxidation"/>
    <property type="evidence" value="ECO:0007669"/>
    <property type="project" value="TreeGrafter"/>
</dbReference>
<dbReference type="PROSITE" id="PS00166">
    <property type="entry name" value="ENOYL_COA_HYDRATASE"/>
    <property type="match status" value="1"/>
</dbReference>
<dbReference type="RefSeq" id="WP_108622699.1">
    <property type="nucleotide sequence ID" value="NZ_CP028901.1"/>
</dbReference>
<protein>
    <submittedName>
        <fullName evidence="5">Enoyl-CoA hydratase</fullName>
        <ecNumber evidence="5">4.2.1.17</ecNumber>
    </submittedName>
</protein>
<dbReference type="NCBIfam" id="NF006100">
    <property type="entry name" value="PRK08252.1"/>
    <property type="match status" value="1"/>
</dbReference>
<dbReference type="CDD" id="cd06558">
    <property type="entry name" value="crotonase-like"/>
    <property type="match status" value="1"/>
</dbReference>
<dbReference type="PANTHER" id="PTHR11941">
    <property type="entry name" value="ENOYL-COA HYDRATASE-RELATED"/>
    <property type="match status" value="1"/>
</dbReference>
<keyword evidence="6" id="KW-1185">Reference proteome</keyword>
<dbReference type="InterPro" id="IPR014748">
    <property type="entry name" value="Enoyl-CoA_hydra_C"/>
</dbReference>
<dbReference type="GO" id="GO:0004300">
    <property type="term" value="F:enoyl-CoA hydratase activity"/>
    <property type="evidence" value="ECO:0007669"/>
    <property type="project" value="UniProtKB-EC"/>
</dbReference>
<accession>A0A2R4XNB0</accession>
<dbReference type="InterPro" id="IPR029045">
    <property type="entry name" value="ClpP/crotonase-like_dom_sf"/>
</dbReference>
<dbReference type="FunFam" id="3.90.226.10:FF:000009">
    <property type="entry name" value="Carnitinyl-CoA dehydratase"/>
    <property type="match status" value="1"/>
</dbReference>
<dbReference type="InterPro" id="IPR018376">
    <property type="entry name" value="Enoyl-CoA_hyd/isom_CS"/>
</dbReference>
<dbReference type="KEGG" id="boz:DBV39_17745"/>
<dbReference type="PANTHER" id="PTHR11941:SF169">
    <property type="entry name" value="(7AS)-7A-METHYL-1,5-DIOXO-2,3,5,6,7,7A-HEXAHYDRO-1H-INDENE-CARBOXYL-COA HYDROLASE"/>
    <property type="match status" value="1"/>
</dbReference>
<dbReference type="Gene3D" id="1.10.12.10">
    <property type="entry name" value="Lyase 2-enoyl-coa Hydratase, Chain A, domain 2"/>
    <property type="match status" value="1"/>
</dbReference>
<reference evidence="5 6" key="1">
    <citation type="submission" date="2018-04" db="EMBL/GenBank/DDBJ databases">
        <title>Bordetella sp. HZ20 isolated from seawater.</title>
        <authorList>
            <person name="Sun C."/>
        </authorList>
    </citation>
    <scope>NUCLEOTIDE SEQUENCE [LARGE SCALE GENOMIC DNA]</scope>
    <source>
        <strain evidence="5 6">HZ20</strain>
    </source>
</reference>
<keyword evidence="2" id="KW-0443">Lipid metabolism</keyword>
<dbReference type="EMBL" id="CP028901">
    <property type="protein sequence ID" value="AWB35275.1"/>
    <property type="molecule type" value="Genomic_DNA"/>
</dbReference>
<dbReference type="EC" id="4.2.1.17" evidence="5"/>
<proteinExistence type="inferred from homology"/>
<evidence type="ECO:0000313" key="6">
    <source>
        <dbReference type="Proteomes" id="UP000244571"/>
    </source>
</evidence>
<dbReference type="AlphaFoldDB" id="A0A2R4XNB0"/>
<evidence type="ECO:0000256" key="2">
    <source>
        <dbReference type="ARBA" id="ARBA00023098"/>
    </source>
</evidence>
<dbReference type="Pfam" id="PF00378">
    <property type="entry name" value="ECH_1"/>
    <property type="match status" value="1"/>
</dbReference>
<evidence type="ECO:0000256" key="1">
    <source>
        <dbReference type="ARBA" id="ARBA00005254"/>
    </source>
</evidence>
<keyword evidence="3 5" id="KW-0456">Lyase</keyword>
<dbReference type="OrthoDB" id="9774843at2"/>
<gene>
    <name evidence="5" type="ORF">DBV39_17745</name>
</gene>
<name>A0A2R4XNB0_9BURK</name>